<feature type="region of interest" description="Disordered" evidence="2">
    <location>
        <begin position="288"/>
        <end position="329"/>
    </location>
</feature>
<evidence type="ECO:0000256" key="2">
    <source>
        <dbReference type="SAM" id="MobiDB-lite"/>
    </source>
</evidence>
<dbReference type="STRING" id="56216.A0A1A6H3J8"/>
<evidence type="ECO:0000313" key="4">
    <source>
        <dbReference type="EMBL" id="OBS72172.1"/>
    </source>
</evidence>
<proteinExistence type="predicted"/>
<evidence type="ECO:0000313" key="5">
    <source>
        <dbReference type="Proteomes" id="UP000092124"/>
    </source>
</evidence>
<feature type="region of interest" description="Disordered" evidence="2">
    <location>
        <begin position="761"/>
        <end position="790"/>
    </location>
</feature>
<dbReference type="PANTHER" id="PTHR10063">
    <property type="entry name" value="TUBERIN"/>
    <property type="match status" value="1"/>
</dbReference>
<dbReference type="Proteomes" id="UP000092124">
    <property type="component" value="Unassembled WGS sequence"/>
</dbReference>
<dbReference type="GO" id="GO:0005634">
    <property type="term" value="C:nucleus"/>
    <property type="evidence" value="ECO:0007669"/>
    <property type="project" value="InterPro"/>
</dbReference>
<dbReference type="PANTHER" id="PTHR10063:SF3">
    <property type="entry name" value="RAL GTPASE-ACTIVATING PROTEIN SUBUNIT ALPHA-1"/>
    <property type="match status" value="1"/>
</dbReference>
<feature type="compositionally biased region" description="Low complexity" evidence="2">
    <location>
        <begin position="850"/>
        <end position="866"/>
    </location>
</feature>
<feature type="region of interest" description="Disordered" evidence="2">
    <location>
        <begin position="613"/>
        <end position="647"/>
    </location>
</feature>
<organism evidence="4 5">
    <name type="scientific">Neotoma lepida</name>
    <name type="common">Desert woodrat</name>
    <dbReference type="NCBI Taxonomy" id="56216"/>
    <lineage>
        <taxon>Eukaryota</taxon>
        <taxon>Metazoa</taxon>
        <taxon>Chordata</taxon>
        <taxon>Craniata</taxon>
        <taxon>Vertebrata</taxon>
        <taxon>Euteleostomi</taxon>
        <taxon>Mammalia</taxon>
        <taxon>Eutheria</taxon>
        <taxon>Euarchontoglires</taxon>
        <taxon>Glires</taxon>
        <taxon>Rodentia</taxon>
        <taxon>Myomorpha</taxon>
        <taxon>Muroidea</taxon>
        <taxon>Cricetidae</taxon>
        <taxon>Neotominae</taxon>
        <taxon>Neotoma</taxon>
    </lineage>
</organism>
<sequence length="908" mass="102636">MLARAVEPVVFQVFLVENAESIDLKQFFDQHFSHIYYVFFENFVTIEASLKQKGLILKKLLHTGNSLKIRREGVRLFLLWLQALQDNCSKEQLWMFSCLIPGFSAPQSEYGPRTLDNLINPPLNLQETQVTIEEVTPLVPPQSGDKGQEDLTSYFLEALLKYIVIQVKSLEWKNKENQERGFSFLFSHFKKFYLPYIFPNICKENSLYHPVLDIPQIRPKPHYVMIKKDAETNEAIYCTKEPFIQARVIVIRWLVSFWLEPKPHSGPSIPGMEGEVLPKNIQRAAASLVSREENKNDNVDKADKTTEPEQSHSNTSTLTEREPSSSSLCSIDEEHLTDIEIVRRVFSSKRSNVNFVTEIFRQAFLLPICEAAAMRKVVKVYQEWIQQEEKPLFMQEPEEGVLTSSDIPCLENVTDHDISIEDGEKREEVFIINSSNIFLLEPANEIKNLLDEHTDMCKRILNIYRYMVVQMLLVLLRVTESVLKMSSQAFLQFQGKKNMTLAGRLAGPLFQAIKINRWIETLIVAWIKANLNVYISRELWDDLLSVLSSLTYWEELATEWSLTMETLTKVLARNLYSLDLSDLPLDKLSEQKQKKHKGKGVGHEFQKVSVDKSFSRGWSRDQPGQAPMRQRSATTTGSPGTEKARSIVRQKTVAMRSRSIGECALPSAYIRSAKSAPVLIHTSKPFLPDIVLTPLSDELSDIDDAQILPRSTRVRHFSQSEDTGNEVFGALHEEQPLPRSSSTSDILEPFTVERAKGAVPVVDSSSLNKEDTSPKLPPLNSDTGGSSANVPDLMDEFIAERLRSGNASTMTRRGSSPGSLEIPKDLPDILNKQNQMRPVDDPGVPSEWTSPASAGSSDLMSSDSHSDSFSAFQFRKCFPSPFTSGIQVTDTFPIDTEYRSHGTEGSAA</sequence>
<comment type="caution">
    <text evidence="4">The sequence shown here is derived from an EMBL/GenBank/DDBJ whole genome shotgun (WGS) entry which is preliminary data.</text>
</comment>
<feature type="compositionally biased region" description="Polar residues" evidence="2">
    <location>
        <begin position="881"/>
        <end position="890"/>
    </location>
</feature>
<dbReference type="InterPro" id="IPR027107">
    <property type="entry name" value="Tuberin/Ral-act_asu"/>
</dbReference>
<keyword evidence="5" id="KW-1185">Reference proteome</keyword>
<feature type="compositionally biased region" description="Polar residues" evidence="2">
    <location>
        <begin position="311"/>
        <end position="329"/>
    </location>
</feature>
<feature type="domain" description="Ral GTPase-activating protein subunit alpha/beta N-terminal" evidence="3">
    <location>
        <begin position="450"/>
        <end position="577"/>
    </location>
</feature>
<feature type="region of interest" description="Disordered" evidence="2">
    <location>
        <begin position="804"/>
        <end position="866"/>
    </location>
</feature>
<feature type="compositionally biased region" description="Polar residues" evidence="2">
    <location>
        <begin position="780"/>
        <end position="789"/>
    </location>
</feature>
<accession>A0A1A6H3J8</accession>
<dbReference type="EMBL" id="LZPO01055167">
    <property type="protein sequence ID" value="OBS72172.1"/>
    <property type="molecule type" value="Genomic_DNA"/>
</dbReference>
<feature type="region of interest" description="Disordered" evidence="2">
    <location>
        <begin position="880"/>
        <end position="908"/>
    </location>
</feature>
<reference evidence="4 5" key="1">
    <citation type="submission" date="2016-06" db="EMBL/GenBank/DDBJ databases">
        <title>The Draft Genome Sequence and Annotation of the Desert Woodrat Neotoma lepida.</title>
        <authorList>
            <person name="Campbell M."/>
            <person name="Oakeson K.F."/>
            <person name="Yandell M."/>
            <person name="Halpert J.R."/>
            <person name="Dearing D."/>
        </authorList>
    </citation>
    <scope>NUCLEOTIDE SEQUENCE [LARGE SCALE GENOMIC DNA]</scope>
    <source>
        <strain evidence="4">417</strain>
        <tissue evidence="4">Liver</tissue>
    </source>
</reference>
<dbReference type="InterPro" id="IPR046859">
    <property type="entry name" value="RGPA/RALGAPB_N"/>
</dbReference>
<feature type="compositionally biased region" description="Basic and acidic residues" evidence="2">
    <location>
        <begin position="290"/>
        <end position="310"/>
    </location>
</feature>
<feature type="compositionally biased region" description="Polar residues" evidence="2">
    <location>
        <begin position="805"/>
        <end position="818"/>
    </location>
</feature>
<dbReference type="OrthoDB" id="19311at2759"/>
<gene>
    <name evidence="4" type="ORF">A6R68_13250</name>
</gene>
<dbReference type="GO" id="GO:0005096">
    <property type="term" value="F:GTPase activator activity"/>
    <property type="evidence" value="ECO:0007669"/>
    <property type="project" value="InterPro"/>
</dbReference>
<dbReference type="Pfam" id="PF20412">
    <property type="entry name" value="RALGAPB_N"/>
    <property type="match status" value="1"/>
</dbReference>
<keyword evidence="1" id="KW-0597">Phosphoprotein</keyword>
<evidence type="ECO:0000256" key="1">
    <source>
        <dbReference type="ARBA" id="ARBA00022553"/>
    </source>
</evidence>
<name>A0A1A6H3J8_NEOLE</name>
<dbReference type="GO" id="GO:0005737">
    <property type="term" value="C:cytoplasm"/>
    <property type="evidence" value="ECO:0007669"/>
    <property type="project" value="TreeGrafter"/>
</dbReference>
<evidence type="ECO:0000259" key="3">
    <source>
        <dbReference type="Pfam" id="PF20412"/>
    </source>
</evidence>
<dbReference type="AlphaFoldDB" id="A0A1A6H3J8"/>
<protein>
    <recommendedName>
        <fullName evidence="3">Ral GTPase-activating protein subunit alpha/beta N-terminal domain-containing protein</fullName>
    </recommendedName>
</protein>